<dbReference type="RefSeq" id="WP_155036983.1">
    <property type="nucleotide sequence ID" value="NZ_JBHTIG010000063.1"/>
</dbReference>
<feature type="chain" id="PRO_5029851974" evidence="1">
    <location>
        <begin position="21"/>
        <end position="282"/>
    </location>
</feature>
<protein>
    <submittedName>
        <fullName evidence="2">Uncharacterized protein</fullName>
    </submittedName>
</protein>
<organism evidence="2 3">
    <name type="scientific">Myroides pelagicus</name>
    <dbReference type="NCBI Taxonomy" id="270914"/>
    <lineage>
        <taxon>Bacteria</taxon>
        <taxon>Pseudomonadati</taxon>
        <taxon>Bacteroidota</taxon>
        <taxon>Flavobacteriia</taxon>
        <taxon>Flavobacteriales</taxon>
        <taxon>Flavobacteriaceae</taxon>
        <taxon>Myroides</taxon>
    </lineage>
</organism>
<evidence type="ECO:0000313" key="3">
    <source>
        <dbReference type="Proteomes" id="UP000488936"/>
    </source>
</evidence>
<accession>A0A7K1GQ79</accession>
<keyword evidence="3" id="KW-1185">Reference proteome</keyword>
<feature type="signal peptide" evidence="1">
    <location>
        <begin position="1"/>
        <end position="20"/>
    </location>
</feature>
<dbReference type="Proteomes" id="UP000488936">
    <property type="component" value="Unassembled WGS sequence"/>
</dbReference>
<dbReference type="AlphaFoldDB" id="A0A7K1GQ79"/>
<sequence length="282" mass="33151">MPKLLLYTFILFLIMGKMSAQSTVANSYDKLIFDSYQKDQKIRMELDSLLENKNRSNEELVSLLSRIEKIDFDNQCVILPILDQYLEQKIELTDMSLSHVYYIIQHADGDIQSKYAVFVSELFDKGLVDNQEFAWFIDRLNVRKNKAQSYGFQVKSWADTKERFPYPISSSSEENCQQINLTSSKEYLEENFIGVYLPQYLTKDEFVVFGHVRGITQNLKIVIDEDFETKVNDKGFYVIKLKKNERNSFHLCLKKNDIKFDCKTITIDGKDWEEIDFFSQSN</sequence>
<name>A0A7K1GQ79_9FLAO</name>
<gene>
    <name evidence="2" type="ORF">GJV77_14180</name>
</gene>
<evidence type="ECO:0000313" key="2">
    <source>
        <dbReference type="EMBL" id="MTH31017.1"/>
    </source>
</evidence>
<evidence type="ECO:0000256" key="1">
    <source>
        <dbReference type="SAM" id="SignalP"/>
    </source>
</evidence>
<comment type="caution">
    <text evidence="2">The sequence shown here is derived from an EMBL/GenBank/DDBJ whole genome shotgun (WGS) entry which is preliminary data.</text>
</comment>
<keyword evidence="1" id="KW-0732">Signal</keyword>
<proteinExistence type="predicted"/>
<dbReference type="EMBL" id="WMJY01000057">
    <property type="protein sequence ID" value="MTH31017.1"/>
    <property type="molecule type" value="Genomic_DNA"/>
</dbReference>
<dbReference type="OrthoDB" id="1164858at2"/>
<reference evidence="2 3" key="1">
    <citation type="journal article" date="2006" name="Int. J. Syst. Evol. Microbiol.">
        <title>Myroides pelagicus sp. nov., isolated from seawater in Thailand.</title>
        <authorList>
            <person name="Yoon J."/>
            <person name="Maneerat S."/>
            <person name="Kawai F."/>
            <person name="Yokota A."/>
        </authorList>
    </citation>
    <scope>NUCLEOTIDE SEQUENCE [LARGE SCALE GENOMIC DNA]</scope>
    <source>
        <strain evidence="2 3">SM1T</strain>
    </source>
</reference>